<sequence length="250" mass="25935">MSVTSVSPVITRRPSIPATLRRVLSVTASILLLAASTFLANRVLPGWAYPVTGVVTAAGLVGLARYAGVSWAAMGLDRRYLGRAALVGLIGVALVGLVFGLAVAIPALRTVFHDGRIGSPGIGQLMWLALVRIPLGTVLLEEVAFRGVLPALLGGGQRWRWGPVLGAAGLFGLWHLLPSLALDHNAAVHATFGGLPTAVISLLAMLAAAGAGVVLYWWRHTGRGVLSSALVHFATNSGGLVLAWLLIAGR</sequence>
<feature type="transmembrane region" description="Helical" evidence="1">
    <location>
        <begin position="161"/>
        <end position="177"/>
    </location>
</feature>
<feature type="transmembrane region" description="Helical" evidence="1">
    <location>
        <begin position="47"/>
        <end position="68"/>
    </location>
</feature>
<gene>
    <name evidence="3" type="ORF">ACFSXZ_12230</name>
</gene>
<proteinExistence type="predicted"/>
<dbReference type="InterPro" id="IPR015837">
    <property type="entry name" value="UCP026622_CAAX_protease"/>
</dbReference>
<feature type="domain" description="CAAX prenyl protease 2/Lysostaphin resistance protein A-like" evidence="2">
    <location>
        <begin position="126"/>
        <end position="237"/>
    </location>
</feature>
<dbReference type="RefSeq" id="WP_378264472.1">
    <property type="nucleotide sequence ID" value="NZ_JBHUKR010000006.1"/>
</dbReference>
<dbReference type="InterPro" id="IPR003675">
    <property type="entry name" value="Rce1/LyrA-like_dom"/>
</dbReference>
<dbReference type="PIRSF" id="PIRSF026622">
    <property type="entry name" value="Proteas_026622"/>
    <property type="match status" value="1"/>
</dbReference>
<protein>
    <submittedName>
        <fullName evidence="3">Type II CAAX prenyl endopeptidase Rce1 family protein</fullName>
    </submittedName>
</protein>
<keyword evidence="1" id="KW-0812">Transmembrane</keyword>
<keyword evidence="1" id="KW-1133">Transmembrane helix</keyword>
<dbReference type="Pfam" id="PF02517">
    <property type="entry name" value="Rce1-like"/>
    <property type="match status" value="1"/>
</dbReference>
<feature type="transmembrane region" description="Helical" evidence="1">
    <location>
        <begin position="225"/>
        <end position="247"/>
    </location>
</feature>
<reference evidence="4" key="1">
    <citation type="journal article" date="2019" name="Int. J. Syst. Evol. Microbiol.">
        <title>The Global Catalogue of Microorganisms (GCM) 10K type strain sequencing project: providing services to taxonomists for standard genome sequencing and annotation.</title>
        <authorList>
            <consortium name="The Broad Institute Genomics Platform"/>
            <consortium name="The Broad Institute Genome Sequencing Center for Infectious Disease"/>
            <person name="Wu L."/>
            <person name="Ma J."/>
        </authorList>
    </citation>
    <scope>NUCLEOTIDE SEQUENCE [LARGE SCALE GENOMIC DNA]</scope>
    <source>
        <strain evidence="4">CGMCC 4.7645</strain>
    </source>
</reference>
<evidence type="ECO:0000256" key="1">
    <source>
        <dbReference type="SAM" id="Phobius"/>
    </source>
</evidence>
<feature type="transmembrane region" description="Helical" evidence="1">
    <location>
        <begin position="125"/>
        <end position="149"/>
    </location>
</feature>
<name>A0ABW5FQF2_9PSEU</name>
<feature type="transmembrane region" description="Helical" evidence="1">
    <location>
        <begin position="20"/>
        <end position="41"/>
    </location>
</feature>
<feature type="transmembrane region" description="Helical" evidence="1">
    <location>
        <begin position="80"/>
        <end position="105"/>
    </location>
</feature>
<comment type="caution">
    <text evidence="3">The sequence shown here is derived from an EMBL/GenBank/DDBJ whole genome shotgun (WGS) entry which is preliminary data.</text>
</comment>
<dbReference type="Proteomes" id="UP001597417">
    <property type="component" value="Unassembled WGS sequence"/>
</dbReference>
<keyword evidence="1" id="KW-0472">Membrane</keyword>
<keyword evidence="4" id="KW-1185">Reference proteome</keyword>
<accession>A0ABW5FQF2</accession>
<evidence type="ECO:0000259" key="2">
    <source>
        <dbReference type="Pfam" id="PF02517"/>
    </source>
</evidence>
<evidence type="ECO:0000313" key="3">
    <source>
        <dbReference type="EMBL" id="MFD2417091.1"/>
    </source>
</evidence>
<dbReference type="EMBL" id="JBHUKR010000006">
    <property type="protein sequence ID" value="MFD2417091.1"/>
    <property type="molecule type" value="Genomic_DNA"/>
</dbReference>
<feature type="transmembrane region" description="Helical" evidence="1">
    <location>
        <begin position="197"/>
        <end position="218"/>
    </location>
</feature>
<evidence type="ECO:0000313" key="4">
    <source>
        <dbReference type="Proteomes" id="UP001597417"/>
    </source>
</evidence>
<organism evidence="3 4">
    <name type="scientific">Amycolatopsis pigmentata</name>
    <dbReference type="NCBI Taxonomy" id="450801"/>
    <lineage>
        <taxon>Bacteria</taxon>
        <taxon>Bacillati</taxon>
        <taxon>Actinomycetota</taxon>
        <taxon>Actinomycetes</taxon>
        <taxon>Pseudonocardiales</taxon>
        <taxon>Pseudonocardiaceae</taxon>
        <taxon>Amycolatopsis</taxon>
    </lineage>
</organism>